<evidence type="ECO:0000313" key="4">
    <source>
        <dbReference type="Proteomes" id="UP001162164"/>
    </source>
</evidence>
<name>A0ABQ9K5Y6_9CUCU</name>
<feature type="coiled-coil region" evidence="1">
    <location>
        <begin position="108"/>
        <end position="139"/>
    </location>
</feature>
<comment type="caution">
    <text evidence="3">The sequence shown here is derived from an EMBL/GenBank/DDBJ whole genome shotgun (WGS) entry which is preliminary data.</text>
</comment>
<reference evidence="3" key="1">
    <citation type="journal article" date="2023" name="Insect Mol. Biol.">
        <title>Genome sequencing provides insights into the evolution of gene families encoding plant cell wall-degrading enzymes in longhorned beetles.</title>
        <authorList>
            <person name="Shin N.R."/>
            <person name="Okamura Y."/>
            <person name="Kirsch R."/>
            <person name="Pauchet Y."/>
        </authorList>
    </citation>
    <scope>NUCLEOTIDE SEQUENCE</scope>
    <source>
        <strain evidence="3">MMC_N1</strain>
    </source>
</reference>
<evidence type="ECO:0000313" key="3">
    <source>
        <dbReference type="EMBL" id="KAJ8985437.1"/>
    </source>
</evidence>
<evidence type="ECO:0000256" key="2">
    <source>
        <dbReference type="SAM" id="MobiDB-lite"/>
    </source>
</evidence>
<keyword evidence="1" id="KW-0175">Coiled coil</keyword>
<accession>A0ABQ9K5Y6</accession>
<keyword evidence="4" id="KW-1185">Reference proteome</keyword>
<evidence type="ECO:0000256" key="1">
    <source>
        <dbReference type="SAM" id="Coils"/>
    </source>
</evidence>
<dbReference type="Proteomes" id="UP001162164">
    <property type="component" value="Unassembled WGS sequence"/>
</dbReference>
<gene>
    <name evidence="3" type="ORF">NQ317_017069</name>
</gene>
<proteinExistence type="predicted"/>
<sequence>MNLRSGKVVMDSKTINDEPNENTQTQTDMNNHEITNTLMNQENMGTGDAQNIPINTLDILLQKLSEKLDQKFDQQNKTITLQMEEIKTNTIMIQTLHETMEQQNQILNDKIDKQYINLNKKIENETKNLSSQIKINKEQIIQIKSENMVTNNTIYRLESDFETYKTKIDQNNAHVNTKINNINTQITDIETNLTKDINLLNKKMDTETQNIRGEINKINVTGQMPYYLCNSYLQLDNNYKFYGDKRTHPKMFLKHLKQTLEIIPNNINIKFHIRNSLKGEAETWFNIIEDNFETFEQFKDLFIGKYWCESYQSRIRENLFNGRFNEDYGYSMENYILKKFSYIKFLDPPMPENEVVRYLARHFESNIRDVPNSNSRHKHGRKTD</sequence>
<organism evidence="3 4">
    <name type="scientific">Molorchus minor</name>
    <dbReference type="NCBI Taxonomy" id="1323400"/>
    <lineage>
        <taxon>Eukaryota</taxon>
        <taxon>Metazoa</taxon>
        <taxon>Ecdysozoa</taxon>
        <taxon>Arthropoda</taxon>
        <taxon>Hexapoda</taxon>
        <taxon>Insecta</taxon>
        <taxon>Pterygota</taxon>
        <taxon>Neoptera</taxon>
        <taxon>Endopterygota</taxon>
        <taxon>Coleoptera</taxon>
        <taxon>Polyphaga</taxon>
        <taxon>Cucujiformia</taxon>
        <taxon>Chrysomeloidea</taxon>
        <taxon>Cerambycidae</taxon>
        <taxon>Lamiinae</taxon>
        <taxon>Monochamini</taxon>
        <taxon>Molorchus</taxon>
    </lineage>
</organism>
<protein>
    <submittedName>
        <fullName evidence="3">Uncharacterized protein</fullName>
    </submittedName>
</protein>
<feature type="region of interest" description="Disordered" evidence="2">
    <location>
        <begin position="1"/>
        <end position="27"/>
    </location>
</feature>
<dbReference type="EMBL" id="JAPWTJ010000014">
    <property type="protein sequence ID" value="KAJ8985437.1"/>
    <property type="molecule type" value="Genomic_DNA"/>
</dbReference>